<dbReference type="VEuPathDB" id="VectorBase:AGAMI1_011127"/>
<evidence type="ECO:0000256" key="1">
    <source>
        <dbReference type="SAM" id="MobiDB-lite"/>
    </source>
</evidence>
<comment type="caution">
    <text evidence="2">The sequence shown here is derived from an EMBL/GenBank/DDBJ whole genome shotgun (WGS) entry which is preliminary data.</text>
</comment>
<organism evidence="2">
    <name type="scientific">Anopheles gambiae</name>
    <name type="common">African malaria mosquito</name>
    <dbReference type="NCBI Taxonomy" id="7165"/>
    <lineage>
        <taxon>Eukaryota</taxon>
        <taxon>Metazoa</taxon>
        <taxon>Ecdysozoa</taxon>
        <taxon>Arthropoda</taxon>
        <taxon>Hexapoda</taxon>
        <taxon>Insecta</taxon>
        <taxon>Pterygota</taxon>
        <taxon>Neoptera</taxon>
        <taxon>Endopterygota</taxon>
        <taxon>Diptera</taxon>
        <taxon>Nematocera</taxon>
        <taxon>Culicoidea</taxon>
        <taxon>Culicidae</taxon>
        <taxon>Anophelinae</taxon>
        <taxon>Anopheles</taxon>
    </lineage>
</organism>
<sequence>MAGILFVVHIPSARYERELRRKEQELLAKTATVTTEDEKDGERPSGKSDEMEPFVTPQPKKVTSKIMFSIESGPICDDVIYMLSSWGVGQRFNSTISI</sequence>
<feature type="compositionally biased region" description="Basic and acidic residues" evidence="1">
    <location>
        <begin position="40"/>
        <end position="50"/>
    </location>
</feature>
<reference evidence="2" key="3">
    <citation type="journal article" date="2004" name="Trends Parasitol.">
        <title>The Anopheles gambiae genome: an update.</title>
        <authorList>
            <person name="Mongin E."/>
            <person name="Louis C."/>
            <person name="Holt R.A."/>
            <person name="Birney E."/>
            <person name="Collins F.H."/>
        </authorList>
    </citation>
    <scope>NUCLEOTIDE SEQUENCE</scope>
    <source>
        <strain evidence="2">PEST</strain>
    </source>
</reference>
<gene>
    <name evidence="2" type="ORF">AgaP_AGAP008879</name>
</gene>
<protein>
    <submittedName>
        <fullName evidence="2">AGAP008879-PC</fullName>
    </submittedName>
</protein>
<dbReference type="HOGENOM" id="CLU_023318_0_0_1"/>
<feature type="region of interest" description="Disordered" evidence="1">
    <location>
        <begin position="28"/>
        <end position="56"/>
    </location>
</feature>
<proteinExistence type="predicted"/>
<dbReference type="AlphaFoldDB" id="A7UV94"/>
<accession>A7UV94</accession>
<evidence type="ECO:0000313" key="2">
    <source>
        <dbReference type="EMBL" id="EDO63373.1"/>
    </source>
</evidence>
<reference evidence="2" key="1">
    <citation type="journal article" date="2002" name="Science">
        <title>The genome sequence of the malaria mosquito Anopheles gambiae.</title>
        <authorList>
            <person name="Holt R.A."/>
            <person name="Subramanian G.M."/>
            <person name="Halpern A."/>
            <person name="Sutton G.G."/>
            <person name="Charlab R."/>
            <person name="Nusskern D.R."/>
            <person name="Wincker P."/>
            <person name="Clark A.G."/>
            <person name="Ribeiro J.M."/>
            <person name="Wides R."/>
            <person name="Salzberg S.L."/>
            <person name="Loftus B."/>
            <person name="Yandell M."/>
            <person name="Majoros W.H."/>
            <person name="Rusch D.B."/>
            <person name="Lai Z."/>
            <person name="Kraft C.L."/>
            <person name="Abril J.F."/>
            <person name="Anthouard V."/>
            <person name="Arensburger P."/>
            <person name="Atkinson P.W."/>
            <person name="Baden H."/>
            <person name="de Berardinis V."/>
            <person name="Baldwin D."/>
            <person name="Benes V."/>
            <person name="Biedler J."/>
            <person name="Blass C."/>
            <person name="Bolanos R."/>
            <person name="Boscus D."/>
            <person name="Barnstead M."/>
            <person name="Cai S."/>
            <person name="Center A."/>
            <person name="Chaturverdi K."/>
            <person name="Christophides G.K."/>
            <person name="Chrystal M.A."/>
            <person name="Clamp M."/>
            <person name="Cravchik A."/>
            <person name="Curwen V."/>
            <person name="Dana A."/>
            <person name="Delcher A."/>
            <person name="Dew I."/>
            <person name="Evans C.A."/>
            <person name="Flanigan M."/>
            <person name="Grundschober-Freimoser A."/>
            <person name="Friedli L."/>
            <person name="Gu Z."/>
            <person name="Guan P."/>
            <person name="Guigo R."/>
            <person name="Hillenmeyer M.E."/>
            <person name="Hladun S.L."/>
            <person name="Hogan J.R."/>
            <person name="Hong Y.S."/>
            <person name="Hoover J."/>
            <person name="Jaillon O."/>
            <person name="Ke Z."/>
            <person name="Kodira C."/>
            <person name="Kokoza E."/>
            <person name="Koutsos A."/>
            <person name="Letunic I."/>
            <person name="Levitsky A."/>
            <person name="Liang Y."/>
            <person name="Lin J.J."/>
            <person name="Lobo N.F."/>
            <person name="Lopez J.R."/>
            <person name="Malek J.A."/>
            <person name="McIntosh T.C."/>
            <person name="Meister S."/>
            <person name="Miller J."/>
            <person name="Mobarry C."/>
            <person name="Mongin E."/>
            <person name="Murphy S.D."/>
            <person name="O'Brochta D.A."/>
            <person name="Pfannkoch C."/>
            <person name="Qi R."/>
            <person name="Regier M.A."/>
            <person name="Remington K."/>
            <person name="Shao H."/>
            <person name="Sharakhova M.V."/>
            <person name="Sitter C.D."/>
            <person name="Shetty J."/>
            <person name="Smith T.J."/>
            <person name="Strong R."/>
            <person name="Sun J."/>
            <person name="Thomasova D."/>
            <person name="Ton L.Q."/>
            <person name="Topalis P."/>
            <person name="Tu Z."/>
            <person name="Unger M.F."/>
            <person name="Walenz B."/>
            <person name="Wang A."/>
            <person name="Wang J."/>
            <person name="Wang M."/>
            <person name="Wang X."/>
            <person name="Woodford K.J."/>
            <person name="Wortman J.R."/>
            <person name="Wu M."/>
            <person name="Yao A."/>
            <person name="Zdobnov E.M."/>
            <person name="Zhang H."/>
            <person name="Zhao Q."/>
            <person name="Zhao S."/>
            <person name="Zhu S.C."/>
            <person name="Zhimulev I."/>
            <person name="Coluzzi M."/>
            <person name="della Torre A."/>
            <person name="Roth C.W."/>
            <person name="Louis C."/>
            <person name="Kalush F."/>
            <person name="Mural R.J."/>
            <person name="Myers E.W."/>
            <person name="Adams M.D."/>
            <person name="Smith H.O."/>
            <person name="Broder S."/>
            <person name="Gardner M.J."/>
            <person name="Fraser C.M."/>
            <person name="Birney E."/>
            <person name="Bork P."/>
            <person name="Brey P.T."/>
            <person name="Venter J.C."/>
            <person name="Weissenbach J."/>
            <person name="Kafatos F.C."/>
            <person name="Collins F.H."/>
            <person name="Hoffman S.L."/>
        </authorList>
    </citation>
    <scope>NUCLEOTIDE SEQUENCE [LARGE SCALE GENOMIC DNA]</scope>
    <source>
        <strain evidence="2">PEST</strain>
    </source>
</reference>
<reference evidence="2" key="2">
    <citation type="submission" date="2002-03" db="EMBL/GenBank/DDBJ databases">
        <authorList>
            <consortium name="The Anopheles Genome Sequencing Consortium"/>
        </authorList>
    </citation>
    <scope>NUCLEOTIDE SEQUENCE</scope>
    <source>
        <strain evidence="2">PEST</strain>
    </source>
</reference>
<reference evidence="2" key="5">
    <citation type="submission" date="2011-05" db="EMBL/GenBank/DDBJ databases">
        <authorList>
            <consortium name="VectorBase"/>
        </authorList>
    </citation>
    <scope>NUCLEOTIDE SEQUENCE</scope>
    <source>
        <strain evidence="2">PEST</strain>
    </source>
</reference>
<dbReference type="VEuPathDB" id="VectorBase:AGAP008879"/>
<feature type="non-terminal residue" evidence="2">
    <location>
        <position position="98"/>
    </location>
</feature>
<dbReference type="EMBL" id="AAAB01008984">
    <property type="protein sequence ID" value="EDO63373.1"/>
    <property type="molecule type" value="Genomic_DNA"/>
</dbReference>
<name>A7UV94_ANOGA</name>
<reference evidence="2" key="4">
    <citation type="journal article" date="2007" name="Genome Biol.">
        <title>Update of the Anopheles gambiae PEST genome assembly.</title>
        <authorList>
            <person name="Sharakhova M.V."/>
            <person name="Hammond M.P."/>
            <person name="Lobo N.F."/>
            <person name="Krzywinski J."/>
            <person name="Unger M.F."/>
            <person name="Hillenmeyer M.E."/>
            <person name="Bruggner R.V."/>
            <person name="Birney E."/>
            <person name="Collins F.H."/>
        </authorList>
    </citation>
    <scope>NUCLEOTIDE SEQUENCE</scope>
    <source>
        <strain evidence="2">PEST</strain>
    </source>
</reference>